<dbReference type="Pfam" id="PF16244">
    <property type="entry name" value="DUF4901"/>
    <property type="match status" value="1"/>
</dbReference>
<dbReference type="RefSeq" id="WP_098175688.1">
    <property type="nucleotide sequence ID" value="NZ_NUEQ01000014.1"/>
</dbReference>
<sequence>MNKNSLKKKAIEIGKVHSGYTLEIEDFHKKSGTFMFAWKSACGYKEIIVELDVFGNLLDFHLDKESVSKVVLAEKSLHERALQYVMVYYPEALDNFILEKISVNNDKKSMQFTYVQQQLNLPLPRTGFFVETALDGEVIHFHYYGVAKEITLPENLLAKELVMEKCLKDLDMKLSIAMINSEVHENGNDLPRLVYEPVLPFSFYIHPADPSSVMKRDVQEDENEEDSLLLPLPQQEMPLPDINKAIGFDLDAYTICSKSFINCVS</sequence>
<evidence type="ECO:0000313" key="2">
    <source>
        <dbReference type="EMBL" id="PEJ34359.1"/>
    </source>
</evidence>
<organism evidence="2 3">
    <name type="scientific">Peribacillus butanolivorans</name>
    <dbReference type="NCBI Taxonomy" id="421767"/>
    <lineage>
        <taxon>Bacteria</taxon>
        <taxon>Bacillati</taxon>
        <taxon>Bacillota</taxon>
        <taxon>Bacilli</taxon>
        <taxon>Bacillales</taxon>
        <taxon>Bacillaceae</taxon>
        <taxon>Peribacillus</taxon>
    </lineage>
</organism>
<protein>
    <recommendedName>
        <fullName evidence="1">YcdB/YcdC repeated domain-containing protein</fullName>
    </recommendedName>
</protein>
<gene>
    <name evidence="2" type="ORF">CN689_09495</name>
</gene>
<accession>A0AAX0S5X5</accession>
<feature type="domain" description="YcdB/YcdC repeated" evidence="1">
    <location>
        <begin position="3"/>
        <end position="145"/>
    </location>
</feature>
<reference evidence="2 3" key="1">
    <citation type="submission" date="2017-09" db="EMBL/GenBank/DDBJ databases">
        <title>Large-scale bioinformatics analysis of Bacillus genomes uncovers conserved roles of natural products in bacterial physiology.</title>
        <authorList>
            <consortium name="Agbiome Team Llc"/>
            <person name="Bleich R.M."/>
            <person name="Kirk G.J."/>
            <person name="Santa Maria K.C."/>
            <person name="Allen S.E."/>
            <person name="Farag S."/>
            <person name="Shank E.A."/>
            <person name="Bowers A."/>
        </authorList>
    </citation>
    <scope>NUCLEOTIDE SEQUENCE [LARGE SCALE GENOMIC DNA]</scope>
    <source>
        <strain evidence="2 3">AFS003229</strain>
    </source>
</reference>
<dbReference type="Proteomes" id="UP000220106">
    <property type="component" value="Unassembled WGS sequence"/>
</dbReference>
<evidence type="ECO:0000313" key="3">
    <source>
        <dbReference type="Proteomes" id="UP000220106"/>
    </source>
</evidence>
<evidence type="ECO:0000259" key="1">
    <source>
        <dbReference type="Pfam" id="PF16244"/>
    </source>
</evidence>
<dbReference type="EMBL" id="NUEQ01000014">
    <property type="protein sequence ID" value="PEJ34359.1"/>
    <property type="molecule type" value="Genomic_DNA"/>
</dbReference>
<dbReference type="AlphaFoldDB" id="A0AAX0S5X5"/>
<name>A0AAX0S5X5_9BACI</name>
<proteinExistence type="predicted"/>
<dbReference type="InterPro" id="IPR032599">
    <property type="entry name" value="YcdB/YcdC_rep_domain"/>
</dbReference>
<comment type="caution">
    <text evidence="2">The sequence shown here is derived from an EMBL/GenBank/DDBJ whole genome shotgun (WGS) entry which is preliminary data.</text>
</comment>